<proteinExistence type="predicted"/>
<dbReference type="SUPFAM" id="SSF53474">
    <property type="entry name" value="alpha/beta-Hydrolases"/>
    <property type="match status" value="1"/>
</dbReference>
<comment type="caution">
    <text evidence="3">The sequence shown here is derived from an EMBL/GenBank/DDBJ whole genome shotgun (WGS) entry which is preliminary data.</text>
</comment>
<dbReference type="Proteomes" id="UP001381693">
    <property type="component" value="Unassembled WGS sequence"/>
</dbReference>
<organism evidence="3 4">
    <name type="scientific">Halocaridina rubra</name>
    <name type="common">Hawaiian red shrimp</name>
    <dbReference type="NCBI Taxonomy" id="373956"/>
    <lineage>
        <taxon>Eukaryota</taxon>
        <taxon>Metazoa</taxon>
        <taxon>Ecdysozoa</taxon>
        <taxon>Arthropoda</taxon>
        <taxon>Crustacea</taxon>
        <taxon>Multicrustacea</taxon>
        <taxon>Malacostraca</taxon>
        <taxon>Eumalacostraca</taxon>
        <taxon>Eucarida</taxon>
        <taxon>Decapoda</taxon>
        <taxon>Pleocyemata</taxon>
        <taxon>Caridea</taxon>
        <taxon>Atyoidea</taxon>
        <taxon>Atyidae</taxon>
        <taxon>Halocaridina</taxon>
    </lineage>
</organism>
<feature type="domain" description="Carboxylesterase type B" evidence="2">
    <location>
        <begin position="1"/>
        <end position="85"/>
    </location>
</feature>
<dbReference type="InterPro" id="IPR002018">
    <property type="entry name" value="CarbesteraseB"/>
</dbReference>
<accession>A0AAN9AH40</accession>
<dbReference type="AlphaFoldDB" id="A0AAN9AH40"/>
<dbReference type="Pfam" id="PF00135">
    <property type="entry name" value="COesterase"/>
    <property type="match status" value="1"/>
</dbReference>
<evidence type="ECO:0000313" key="3">
    <source>
        <dbReference type="EMBL" id="KAK7086770.1"/>
    </source>
</evidence>
<dbReference type="InterPro" id="IPR029058">
    <property type="entry name" value="AB_hydrolase_fold"/>
</dbReference>
<reference evidence="3 4" key="1">
    <citation type="submission" date="2023-11" db="EMBL/GenBank/DDBJ databases">
        <title>Halocaridina rubra genome assembly.</title>
        <authorList>
            <person name="Smith C."/>
        </authorList>
    </citation>
    <scope>NUCLEOTIDE SEQUENCE [LARGE SCALE GENOMIC DNA]</scope>
    <source>
        <strain evidence="3">EP-1</strain>
        <tissue evidence="3">Whole</tissue>
    </source>
</reference>
<keyword evidence="4" id="KW-1185">Reference proteome</keyword>
<evidence type="ECO:0000256" key="1">
    <source>
        <dbReference type="ARBA" id="ARBA00023180"/>
    </source>
</evidence>
<evidence type="ECO:0000313" key="4">
    <source>
        <dbReference type="Proteomes" id="UP001381693"/>
    </source>
</evidence>
<sequence>MHGDELSYLFNDVLGVPSSEETRDVFMSDLMVELWTNFALTGDPTPDLSLGFKWQPLSPRSFNHLVLRSSPAMRKDGRADNRDFWRNLPLATNKILYPENFEKEEITPVRS</sequence>
<evidence type="ECO:0000259" key="2">
    <source>
        <dbReference type="Pfam" id="PF00135"/>
    </source>
</evidence>
<protein>
    <recommendedName>
        <fullName evidence="2">Carboxylesterase type B domain-containing protein</fullName>
    </recommendedName>
</protein>
<dbReference type="EMBL" id="JAXCGZ010000084">
    <property type="protein sequence ID" value="KAK7086770.1"/>
    <property type="molecule type" value="Genomic_DNA"/>
</dbReference>
<keyword evidence="1" id="KW-0325">Glycoprotein</keyword>
<dbReference type="Gene3D" id="3.40.50.1820">
    <property type="entry name" value="alpha/beta hydrolase"/>
    <property type="match status" value="1"/>
</dbReference>
<name>A0AAN9AH40_HALRR</name>
<gene>
    <name evidence="3" type="ORF">SK128_004446</name>
</gene>